<evidence type="ECO:0000256" key="10">
    <source>
        <dbReference type="SAM" id="MobiDB-lite"/>
    </source>
</evidence>
<evidence type="ECO:0000313" key="14">
    <source>
        <dbReference type="EMBL" id="CAB3247779.1"/>
    </source>
</evidence>
<feature type="compositionally biased region" description="Polar residues" evidence="10">
    <location>
        <begin position="801"/>
        <end position="813"/>
    </location>
</feature>
<dbReference type="AlphaFoldDB" id="A0A6F9DCQ6"/>
<feature type="compositionally biased region" description="Basic and acidic residues" evidence="10">
    <location>
        <begin position="700"/>
        <end position="710"/>
    </location>
</feature>
<keyword evidence="3" id="KW-0217">Developmental protein</keyword>
<protein>
    <submittedName>
        <fullName evidence="14">Fz3/6 frizzled 3/6</fullName>
    </submittedName>
</protein>
<dbReference type="PROSITE" id="PS50038">
    <property type="entry name" value="FZ"/>
    <property type="match status" value="1"/>
</dbReference>
<dbReference type="PANTHER" id="PTHR11309:SF47">
    <property type="entry name" value="FRIZZLED"/>
    <property type="match status" value="1"/>
</dbReference>
<dbReference type="Gene3D" id="1.20.1070.10">
    <property type="entry name" value="Rhodopsin 7-helix transmembrane proteins"/>
    <property type="match status" value="1"/>
</dbReference>
<dbReference type="Pfam" id="PF01392">
    <property type="entry name" value="Fz"/>
    <property type="match status" value="1"/>
</dbReference>
<keyword evidence="5 11" id="KW-1133">Transmembrane helix</keyword>
<dbReference type="GO" id="GO:0060070">
    <property type="term" value="P:canonical Wnt signaling pathway"/>
    <property type="evidence" value="ECO:0007669"/>
    <property type="project" value="TreeGrafter"/>
</dbReference>
<feature type="transmembrane region" description="Helical" evidence="11">
    <location>
        <begin position="546"/>
        <end position="567"/>
    </location>
</feature>
<dbReference type="InterPro" id="IPR015526">
    <property type="entry name" value="Frizzled/SFRP"/>
</dbReference>
<reference evidence="14" key="1">
    <citation type="submission" date="2020-04" db="EMBL/GenBank/DDBJ databases">
        <authorList>
            <person name="Neveu A P."/>
        </authorList>
    </citation>
    <scope>NUCLEOTIDE SEQUENCE</scope>
    <source>
        <tissue evidence="14">Whole embryo</tissue>
    </source>
</reference>
<feature type="region of interest" description="Disordered" evidence="10">
    <location>
        <begin position="793"/>
        <end position="859"/>
    </location>
</feature>
<comment type="similarity">
    <text evidence="2">Belongs to the G-protein coupled receptor Fz/Smo family.</text>
</comment>
<dbReference type="GO" id="GO:0017147">
    <property type="term" value="F:Wnt-protein binding"/>
    <property type="evidence" value="ECO:0007669"/>
    <property type="project" value="TreeGrafter"/>
</dbReference>
<evidence type="ECO:0000256" key="9">
    <source>
        <dbReference type="PROSITE-ProRule" id="PRU00090"/>
    </source>
</evidence>
<dbReference type="GO" id="GO:0005886">
    <property type="term" value="C:plasma membrane"/>
    <property type="evidence" value="ECO:0007669"/>
    <property type="project" value="TreeGrafter"/>
</dbReference>
<dbReference type="InterPro" id="IPR017981">
    <property type="entry name" value="GPCR_2-like_7TM"/>
</dbReference>
<dbReference type="PANTHER" id="PTHR11309">
    <property type="entry name" value="FRIZZLED"/>
    <property type="match status" value="1"/>
</dbReference>
<evidence type="ECO:0000256" key="11">
    <source>
        <dbReference type="SAM" id="Phobius"/>
    </source>
</evidence>
<proteinExistence type="evidence at transcript level"/>
<dbReference type="Pfam" id="PF01534">
    <property type="entry name" value="Frizzled"/>
    <property type="match status" value="1"/>
</dbReference>
<dbReference type="GO" id="GO:0042813">
    <property type="term" value="F:Wnt receptor activity"/>
    <property type="evidence" value="ECO:0007669"/>
    <property type="project" value="TreeGrafter"/>
</dbReference>
<evidence type="ECO:0000259" key="12">
    <source>
        <dbReference type="PROSITE" id="PS50038"/>
    </source>
</evidence>
<evidence type="ECO:0000256" key="5">
    <source>
        <dbReference type="ARBA" id="ARBA00022989"/>
    </source>
</evidence>
<feature type="transmembrane region" description="Helical" evidence="11">
    <location>
        <begin position="354"/>
        <end position="379"/>
    </location>
</feature>
<evidence type="ECO:0000256" key="6">
    <source>
        <dbReference type="ARBA" id="ARBA00023136"/>
    </source>
</evidence>
<dbReference type="SUPFAM" id="SSF63501">
    <property type="entry name" value="Frizzled cysteine-rich domain"/>
    <property type="match status" value="1"/>
</dbReference>
<name>A0A6F9DCQ6_9ASCI</name>
<dbReference type="EMBL" id="LR785320">
    <property type="protein sequence ID" value="CAB3247779.1"/>
    <property type="molecule type" value="mRNA"/>
</dbReference>
<gene>
    <name evidence="14" type="primary">Fzd3</name>
    <name evidence="14" type="synonym">6</name>
</gene>
<evidence type="ECO:0000256" key="7">
    <source>
        <dbReference type="ARBA" id="ARBA00023157"/>
    </source>
</evidence>
<dbReference type="PRINTS" id="PR00489">
    <property type="entry name" value="FRIZZLED"/>
</dbReference>
<feature type="region of interest" description="Disordered" evidence="10">
    <location>
        <begin position="686"/>
        <end position="721"/>
    </location>
</feature>
<keyword evidence="8" id="KW-0675">Receptor</keyword>
<organism evidence="14">
    <name type="scientific">Phallusia mammillata</name>
    <dbReference type="NCBI Taxonomy" id="59560"/>
    <lineage>
        <taxon>Eukaryota</taxon>
        <taxon>Metazoa</taxon>
        <taxon>Chordata</taxon>
        <taxon>Tunicata</taxon>
        <taxon>Ascidiacea</taxon>
        <taxon>Phlebobranchia</taxon>
        <taxon>Ascidiidae</taxon>
        <taxon>Phallusia</taxon>
    </lineage>
</organism>
<evidence type="ECO:0000256" key="3">
    <source>
        <dbReference type="ARBA" id="ARBA00022473"/>
    </source>
</evidence>
<feature type="compositionally biased region" description="Pro residues" evidence="10">
    <location>
        <begin position="830"/>
        <end position="843"/>
    </location>
</feature>
<evidence type="ECO:0000256" key="8">
    <source>
        <dbReference type="ARBA" id="ARBA00023170"/>
    </source>
</evidence>
<feature type="region of interest" description="Disordered" evidence="10">
    <location>
        <begin position="740"/>
        <end position="764"/>
    </location>
</feature>
<feature type="transmembrane region" description="Helical" evidence="11">
    <location>
        <begin position="435"/>
        <end position="459"/>
    </location>
</feature>
<feature type="compositionally biased region" description="Basic and acidic residues" evidence="10">
    <location>
        <begin position="845"/>
        <end position="859"/>
    </location>
</feature>
<evidence type="ECO:0000256" key="2">
    <source>
        <dbReference type="ARBA" id="ARBA00008077"/>
    </source>
</evidence>
<dbReference type="InterPro" id="IPR020067">
    <property type="entry name" value="Frizzled_dom"/>
</dbReference>
<keyword evidence="7" id="KW-1015">Disulfide bond</keyword>
<dbReference type="InterPro" id="IPR036790">
    <property type="entry name" value="Frizzled_dom_sf"/>
</dbReference>
<evidence type="ECO:0000256" key="1">
    <source>
        <dbReference type="ARBA" id="ARBA00004141"/>
    </source>
</evidence>
<sequence length="859" mass="94564">MNFAYYFVTTIAVTSLIRHTRASAIDVTATCNPVTVPLCMTSHRNDEVTPLWRHNYTVFPSFADDRSPEDVMTSLNHMHPLISTSCSRYLPLYLCAVHSPACTRHGIAPPCRELCEKVQSDCREVSETFGIRWPVTCDSFPSMRASGVGRSGEGAIGGDMYLVSRSASLIWAESLIDDGKVCIPPSDDDVINPALIRLDAEQVTNGNATSGGQGRGDFDVACPAELRAPPFHTGYTFMDLPNCTAPCPNMYMEGMEKDVLRGYVCALACLSLLVTLFALFTFAIDRQRFRYPERPIIFYAFSYFVVSVVFLVGFILGEEASCNNKVVNADNEIIQGHAVVVGAHRRICTVLFMILYYFTVNGAIWWLILTITWLLAAGFKWGSEAIEKHWLHYHAVAWSLPAIQTLVVIISNKIEGDNITGVCFVGVYDSTGLRYLLLAPMCVYLLVGIILLLTGFFCLNRVRKSLQDDEENKKKLAKFMLRIGVFSVMFIIPQMCLIIIFVVEDMNRSRWEAAWYVRSCDHYAVPCPASSDPVGKLAAGDPRPHFMLFMVKYTMMLIVALPPLFWVTSKKTMKSWKGFFSNVGSSNNTSFNTTQTRLLNDSNGPHAKDRDAKLVTQQTAKDHVFGNFRDSGLHGSSASVAAAIASRSANDRQTRWDELTDTEFSSETNSELSRAIAYDMRMNRGERVHGRRRAPPAGRVAKDNRAEGYHGNHAKKPNGSAQGDFRRKIVAASVESNKVGGAQCDTAPPAAKKSSPSNAPTTVTSQNLIVAKQISTNSGSSSIITKQSNAGLNVQLPKGGTATSSVRSYTESDTIPMPGSTAKRFKQCAPPKPRTPPPLPPPRVESAKPQDGAERALSV</sequence>
<feature type="domain" description="FZ" evidence="12">
    <location>
        <begin position="26"/>
        <end position="185"/>
    </location>
</feature>
<dbReference type="Gene3D" id="1.10.2000.10">
    <property type="entry name" value="Frizzled cysteine-rich domain"/>
    <property type="match status" value="1"/>
</dbReference>
<accession>A0A6F9DCQ6</accession>
<evidence type="ECO:0000259" key="13">
    <source>
        <dbReference type="PROSITE" id="PS50261"/>
    </source>
</evidence>
<keyword evidence="4 11" id="KW-0812">Transmembrane</keyword>
<feature type="domain" description="G-protein coupled receptors family 2 profile 2" evidence="13">
    <location>
        <begin position="260"/>
        <end position="575"/>
    </location>
</feature>
<comment type="caution">
    <text evidence="9">Lacks conserved residue(s) required for the propagation of feature annotation.</text>
</comment>
<dbReference type="SMART" id="SM00063">
    <property type="entry name" value="FRI"/>
    <property type="match status" value="1"/>
</dbReference>
<feature type="transmembrane region" description="Helical" evidence="11">
    <location>
        <begin position="296"/>
        <end position="316"/>
    </location>
</feature>
<dbReference type="PROSITE" id="PS50261">
    <property type="entry name" value="G_PROTEIN_RECEP_F2_4"/>
    <property type="match status" value="1"/>
</dbReference>
<feature type="transmembrane region" description="Helical" evidence="11">
    <location>
        <begin position="260"/>
        <end position="284"/>
    </location>
</feature>
<evidence type="ECO:0000256" key="4">
    <source>
        <dbReference type="ARBA" id="ARBA00022692"/>
    </source>
</evidence>
<comment type="subcellular location">
    <subcellularLocation>
        <location evidence="1">Membrane</location>
        <topology evidence="1">Multi-pass membrane protein</topology>
    </subcellularLocation>
</comment>
<dbReference type="SMART" id="SM01330">
    <property type="entry name" value="Frizzled"/>
    <property type="match status" value="1"/>
</dbReference>
<feature type="compositionally biased region" description="Polar residues" evidence="10">
    <location>
        <begin position="754"/>
        <end position="764"/>
    </location>
</feature>
<dbReference type="InterPro" id="IPR000539">
    <property type="entry name" value="Frizzled/Smoothened_7TM"/>
</dbReference>
<feature type="transmembrane region" description="Helical" evidence="11">
    <location>
        <begin position="479"/>
        <end position="503"/>
    </location>
</feature>
<keyword evidence="6 11" id="KW-0472">Membrane</keyword>
<dbReference type="GO" id="GO:0035567">
    <property type="term" value="P:non-canonical Wnt signaling pathway"/>
    <property type="evidence" value="ECO:0007669"/>
    <property type="project" value="TreeGrafter"/>
</dbReference>